<dbReference type="EMBL" id="LCZI01000628">
    <property type="protein sequence ID" value="KKZ65503.1"/>
    <property type="molecule type" value="Genomic_DNA"/>
</dbReference>
<dbReference type="OrthoDB" id="4243235at2759"/>
<dbReference type="VEuPathDB" id="FungiDB:EMCG_08662"/>
<accession>A0A0G2I4Z3</accession>
<evidence type="ECO:0000256" key="1">
    <source>
        <dbReference type="SAM" id="MobiDB-lite"/>
    </source>
</evidence>
<reference evidence="3" key="1">
    <citation type="journal article" date="2015" name="PLoS Genet.">
        <title>The dynamic genome and transcriptome of the human fungal pathogen Blastomyces and close relative Emmonsia.</title>
        <authorList>
            <person name="Munoz J.F."/>
            <person name="Gauthier G.M."/>
            <person name="Desjardins C.A."/>
            <person name="Gallo J.E."/>
            <person name="Holder J."/>
            <person name="Sullivan T.D."/>
            <person name="Marty A.J."/>
            <person name="Carmen J.C."/>
            <person name="Chen Z."/>
            <person name="Ding L."/>
            <person name="Gujja S."/>
            <person name="Magrini V."/>
            <person name="Misas E."/>
            <person name="Mitreva M."/>
            <person name="Priest M."/>
            <person name="Saif S."/>
            <person name="Whiston E.A."/>
            <person name="Young S."/>
            <person name="Zeng Q."/>
            <person name="Goldman W.E."/>
            <person name="Mardis E.R."/>
            <person name="Taylor J.W."/>
            <person name="McEwen J.G."/>
            <person name="Clay O.K."/>
            <person name="Klein B.S."/>
            <person name="Cuomo C.A."/>
        </authorList>
    </citation>
    <scope>NUCLEOTIDE SEQUENCE [LARGE SCALE GENOMIC DNA]</scope>
    <source>
        <strain evidence="3">UAMH 3008</strain>
    </source>
</reference>
<dbReference type="AlphaFoldDB" id="A0A0G2I4Z3"/>
<dbReference type="Proteomes" id="UP000034164">
    <property type="component" value="Unassembled WGS sequence"/>
</dbReference>
<evidence type="ECO:0000313" key="2">
    <source>
        <dbReference type="EMBL" id="KKZ65503.1"/>
    </source>
</evidence>
<feature type="region of interest" description="Disordered" evidence="1">
    <location>
        <begin position="117"/>
        <end position="145"/>
    </location>
</feature>
<proteinExistence type="predicted"/>
<protein>
    <submittedName>
        <fullName evidence="2">Uncharacterized protein</fullName>
    </submittedName>
</protein>
<name>A0A0G2I4Z3_9EURO</name>
<sequence length="145" mass="17116">MAQAWKLWSPEEEVILLYFVSRKIRHEAVSELLQRRGYHRTSAGINYKLTTIRELHPYLSPSFRDWDPRKVDQYIDQKLDHDYVNELVNFTMEDSEVVVRHHGDEGLDQVRHRLLTGGISGTRGSGKPQELWGKEREKREEERGS</sequence>
<evidence type="ECO:0000313" key="3">
    <source>
        <dbReference type="Proteomes" id="UP000034164"/>
    </source>
</evidence>
<comment type="caution">
    <text evidence="2">The sequence shown here is derived from an EMBL/GenBank/DDBJ whole genome shotgun (WGS) entry which is preliminary data.</text>
</comment>
<organism evidence="2 3">
    <name type="scientific">[Emmonsia] crescens</name>
    <dbReference type="NCBI Taxonomy" id="73230"/>
    <lineage>
        <taxon>Eukaryota</taxon>
        <taxon>Fungi</taxon>
        <taxon>Dikarya</taxon>
        <taxon>Ascomycota</taxon>
        <taxon>Pezizomycotina</taxon>
        <taxon>Eurotiomycetes</taxon>
        <taxon>Eurotiomycetidae</taxon>
        <taxon>Onygenales</taxon>
        <taxon>Ajellomycetaceae</taxon>
        <taxon>Emergomyces</taxon>
    </lineage>
</organism>
<feature type="compositionally biased region" description="Basic and acidic residues" evidence="1">
    <location>
        <begin position="132"/>
        <end position="145"/>
    </location>
</feature>
<gene>
    <name evidence="2" type="ORF">EMCG_08662</name>
</gene>